<dbReference type="AlphaFoldDB" id="A0A086TIK8"/>
<name>A0A086TIK8_9FUNG</name>
<evidence type="ECO:0000259" key="2">
    <source>
        <dbReference type="Pfam" id="PF06985"/>
    </source>
</evidence>
<evidence type="ECO:0000313" key="3">
    <source>
        <dbReference type="EMBL" id="KFH61785.1"/>
    </source>
</evidence>
<dbReference type="InterPro" id="IPR052895">
    <property type="entry name" value="HetReg/Transcr_Mod"/>
</dbReference>
<sequence>MTEHISCTICGENKDKDQFYNGRRQCIPCYKKRNKKNKVAKLEAGLENMSINDTKTLFDDPGFKLLYISDNKTIKLVTPGREVAYRCVSHIWGDVRGHIWEDHGINGVNYQIEFKEEKRDKLLTIMKEYGGYWWVDLLCIDQSSENKPLHLMEDIYKNCHECIAMIDCPENVLEELSEKSFARPVMQLKEMYTLDMTWMYARDNGYREYYPELSLGALLSCLTILYTSTWFTRIWTLQESVLPSTVLLTHETTKFNGCINLAQLLELLEEVRCLLCNNSYSNGDSYAEDNPTRTPSSYSQRMYDSDDYVSSVEDIGEPDYVDIITNKRCPPKDIKHAVPDHRYYDDYLQDSFKELYYSVQSIVKLKDNKDVADVIKTISKLDRRSTYSQDYLYGIAGLVGIQFEPGKGIRDLFHTFVQELAKVDESIAWSEPDWTEEHVHGLYKCITSDNMKVVKEGIMWADDIHVVKVDNSIHTVVVGGDEKTVDASELEDIIMKYTDRVHYNCEAIQNIMQNLQDNSYIYIGDAIIFSREYIGRFTLHDVRVNEMSDHILVKDNRIIGNVFTRCRCEQRHNLDETRKGREERQMERESLKERSEYRSEYYKEWRRGNGDYSSDESSDF</sequence>
<proteinExistence type="predicted"/>
<evidence type="ECO:0000313" key="4">
    <source>
        <dbReference type="Proteomes" id="UP000243308"/>
    </source>
</evidence>
<dbReference type="InterPro" id="IPR010730">
    <property type="entry name" value="HET"/>
</dbReference>
<dbReference type="PANTHER" id="PTHR24148">
    <property type="entry name" value="ANKYRIN REPEAT DOMAIN-CONTAINING PROTEIN 39 HOMOLOG-RELATED"/>
    <property type="match status" value="1"/>
</dbReference>
<reference evidence="3 4" key="1">
    <citation type="submission" date="2011-02" db="EMBL/GenBank/DDBJ databases">
        <title>The Genome Sequence of Mortierella verticillata NRRL 6337.</title>
        <authorList>
            <consortium name="The Broad Institute Genome Sequencing Platform"/>
            <person name="Russ C."/>
            <person name="Cuomo C."/>
            <person name="Burger G."/>
            <person name="Gray M.W."/>
            <person name="Holland P.W.H."/>
            <person name="King N."/>
            <person name="Lang F.B.F."/>
            <person name="Roger A.J."/>
            <person name="Ruiz-Trillo I."/>
            <person name="Young S.K."/>
            <person name="Zeng Q."/>
            <person name="Gargeya S."/>
            <person name="Alvarado L."/>
            <person name="Berlin A."/>
            <person name="Chapman S.B."/>
            <person name="Chen Z."/>
            <person name="Freedman E."/>
            <person name="Gellesch M."/>
            <person name="Goldberg J."/>
            <person name="Griggs A."/>
            <person name="Gujja S."/>
            <person name="Heilman E."/>
            <person name="Heiman D."/>
            <person name="Howarth C."/>
            <person name="Mehta T."/>
            <person name="Neiman D."/>
            <person name="Pearson M."/>
            <person name="Roberts A."/>
            <person name="Saif S."/>
            <person name="Shea T."/>
            <person name="Shenoy N."/>
            <person name="Sisk P."/>
            <person name="Stolte C."/>
            <person name="Sykes S."/>
            <person name="White J."/>
            <person name="Yandava C."/>
            <person name="Haas B."/>
            <person name="Nusbaum C."/>
            <person name="Birren B."/>
        </authorList>
    </citation>
    <scope>NUCLEOTIDE SEQUENCE [LARGE SCALE GENOMIC DNA]</scope>
    <source>
        <strain evidence="3 4">NRRL 6337</strain>
    </source>
</reference>
<feature type="domain" description="Heterokaryon incompatibility" evidence="2">
    <location>
        <begin position="85"/>
        <end position="239"/>
    </location>
</feature>
<dbReference type="OrthoDB" id="2440793at2759"/>
<keyword evidence="4" id="KW-1185">Reference proteome</keyword>
<dbReference type="EMBL" id="KN042439">
    <property type="protein sequence ID" value="KFH61785.1"/>
    <property type="molecule type" value="Genomic_DNA"/>
</dbReference>
<dbReference type="PANTHER" id="PTHR24148:SF64">
    <property type="entry name" value="HETEROKARYON INCOMPATIBILITY DOMAIN-CONTAINING PROTEIN"/>
    <property type="match status" value="1"/>
</dbReference>
<accession>A0A086TIK8</accession>
<dbReference type="Pfam" id="PF06985">
    <property type="entry name" value="HET"/>
    <property type="match status" value="1"/>
</dbReference>
<protein>
    <recommendedName>
        <fullName evidence="2">Heterokaryon incompatibility domain-containing protein</fullName>
    </recommendedName>
</protein>
<evidence type="ECO:0000256" key="1">
    <source>
        <dbReference type="SAM" id="MobiDB-lite"/>
    </source>
</evidence>
<dbReference type="Proteomes" id="UP000243308">
    <property type="component" value="Unassembled WGS sequence"/>
</dbReference>
<organism evidence="3 4">
    <name type="scientific">Podila verticillata NRRL 6337</name>
    <dbReference type="NCBI Taxonomy" id="1069443"/>
    <lineage>
        <taxon>Eukaryota</taxon>
        <taxon>Fungi</taxon>
        <taxon>Fungi incertae sedis</taxon>
        <taxon>Mucoromycota</taxon>
        <taxon>Mortierellomycotina</taxon>
        <taxon>Mortierellomycetes</taxon>
        <taxon>Mortierellales</taxon>
        <taxon>Mortierellaceae</taxon>
        <taxon>Podila</taxon>
    </lineage>
</organism>
<gene>
    <name evidence="3" type="ORF">MVEG_12368</name>
</gene>
<feature type="region of interest" description="Disordered" evidence="1">
    <location>
        <begin position="576"/>
        <end position="597"/>
    </location>
</feature>